<sequence length="127" mass="14936">MKLETMVYDRLKHILPDGAKHVVVFSCVTDDYYELFFYAAIPGTGYVQCYQLAEEDLLDADQLDRVFSQITMDIRSASQYQRGQINVFTFVLSESSIHLDVQYANPEESLYRIKKDWRKQYLSDFHT</sequence>
<protein>
    <recommendedName>
        <fullName evidence="3">DUF600 domain-containing protein</fullName>
    </recommendedName>
</protein>
<proteinExistence type="predicted"/>
<evidence type="ECO:0008006" key="3">
    <source>
        <dbReference type="Google" id="ProtNLM"/>
    </source>
</evidence>
<name>A0A1Y4LFM3_9FIRM</name>
<dbReference type="Proteomes" id="UP000195326">
    <property type="component" value="Unassembled WGS sequence"/>
</dbReference>
<organism evidence="1 2">
    <name type="scientific">Butyricicoccus pullicaecorum</name>
    <dbReference type="NCBI Taxonomy" id="501571"/>
    <lineage>
        <taxon>Bacteria</taxon>
        <taxon>Bacillati</taxon>
        <taxon>Bacillota</taxon>
        <taxon>Clostridia</taxon>
        <taxon>Eubacteriales</taxon>
        <taxon>Butyricicoccaceae</taxon>
        <taxon>Butyricicoccus</taxon>
    </lineage>
</organism>
<reference evidence="2" key="1">
    <citation type="submission" date="2017-04" db="EMBL/GenBank/DDBJ databases">
        <title>Function of individual gut microbiota members based on whole genome sequencing of pure cultures obtained from chicken caecum.</title>
        <authorList>
            <person name="Medvecky M."/>
            <person name="Cejkova D."/>
            <person name="Polansky O."/>
            <person name="Karasova D."/>
            <person name="Kubasova T."/>
            <person name="Cizek A."/>
            <person name="Rychlik I."/>
        </authorList>
    </citation>
    <scope>NUCLEOTIDE SEQUENCE [LARGE SCALE GENOMIC DNA]</scope>
    <source>
        <strain evidence="2">An179</strain>
    </source>
</reference>
<evidence type="ECO:0000313" key="2">
    <source>
        <dbReference type="Proteomes" id="UP000195326"/>
    </source>
</evidence>
<dbReference type="AlphaFoldDB" id="A0A1Y4LFM3"/>
<evidence type="ECO:0000313" key="1">
    <source>
        <dbReference type="EMBL" id="OUP55518.1"/>
    </source>
</evidence>
<gene>
    <name evidence="1" type="ORF">B5F15_14680</name>
</gene>
<comment type="caution">
    <text evidence="1">The sequence shown here is derived from an EMBL/GenBank/DDBJ whole genome shotgun (WGS) entry which is preliminary data.</text>
</comment>
<dbReference type="EMBL" id="NFKL01000026">
    <property type="protein sequence ID" value="OUP55518.1"/>
    <property type="molecule type" value="Genomic_DNA"/>
</dbReference>
<accession>A0A1Y4LFM3</accession>
<dbReference type="RefSeq" id="WP_087415854.1">
    <property type="nucleotide sequence ID" value="NZ_NFKL01000026.1"/>
</dbReference>